<name>A0ACC3S2F1_9PEZI</name>
<organism evidence="1 2">
    <name type="scientific">Zalaria obscura</name>
    <dbReference type="NCBI Taxonomy" id="2024903"/>
    <lineage>
        <taxon>Eukaryota</taxon>
        <taxon>Fungi</taxon>
        <taxon>Dikarya</taxon>
        <taxon>Ascomycota</taxon>
        <taxon>Pezizomycotina</taxon>
        <taxon>Dothideomycetes</taxon>
        <taxon>Dothideomycetidae</taxon>
        <taxon>Dothideales</taxon>
        <taxon>Zalariaceae</taxon>
        <taxon>Zalaria</taxon>
    </lineage>
</organism>
<keyword evidence="2" id="KW-1185">Reference proteome</keyword>
<sequence>MAHYKETFKTRKLTRPAYTGRPAKAVVGEVEISGLQLQAFTTATRAVLLFLLASAVSQHMDSPTAYGSSRHVFHSYVELVDTPVDGQSVFP</sequence>
<evidence type="ECO:0000313" key="1">
    <source>
        <dbReference type="EMBL" id="KAK8192479.1"/>
    </source>
</evidence>
<evidence type="ECO:0000313" key="2">
    <source>
        <dbReference type="Proteomes" id="UP001320706"/>
    </source>
</evidence>
<reference evidence="1" key="1">
    <citation type="submission" date="2024-02" db="EMBL/GenBank/DDBJ databases">
        <title>Metagenome Assembled Genome of Zalaria obscura JY119.</title>
        <authorList>
            <person name="Vighnesh L."/>
            <person name="Jagadeeshwari U."/>
            <person name="Venkata Ramana C."/>
            <person name="Sasikala C."/>
        </authorList>
    </citation>
    <scope>NUCLEOTIDE SEQUENCE</scope>
    <source>
        <strain evidence="1">JY119</strain>
    </source>
</reference>
<protein>
    <submittedName>
        <fullName evidence="1">Uncharacterized protein</fullName>
    </submittedName>
</protein>
<comment type="caution">
    <text evidence="1">The sequence shown here is derived from an EMBL/GenBank/DDBJ whole genome shotgun (WGS) entry which is preliminary data.</text>
</comment>
<proteinExistence type="predicted"/>
<accession>A0ACC3S2F1</accession>
<gene>
    <name evidence="1" type="ORF">M8818_007647</name>
</gene>
<dbReference type="Proteomes" id="UP001320706">
    <property type="component" value="Unassembled WGS sequence"/>
</dbReference>
<dbReference type="EMBL" id="JAMKPW020000044">
    <property type="protein sequence ID" value="KAK8192479.1"/>
    <property type="molecule type" value="Genomic_DNA"/>
</dbReference>